<evidence type="ECO:0000259" key="1">
    <source>
        <dbReference type="Pfam" id="PF07411"/>
    </source>
</evidence>
<dbReference type="InterPro" id="IPR010879">
    <property type="entry name" value="DUF1508"/>
</dbReference>
<dbReference type="PANTHER" id="PTHR40606:SF1">
    <property type="entry name" value="UPF0339 PROTEIN YEGP"/>
    <property type="match status" value="1"/>
</dbReference>
<feature type="domain" description="DUF1508" evidence="1">
    <location>
        <begin position="10"/>
        <end position="54"/>
    </location>
</feature>
<dbReference type="InterPro" id="IPR036913">
    <property type="entry name" value="YegP-like_sf"/>
</dbReference>
<accession>A0A918TAS0</accession>
<protein>
    <recommendedName>
        <fullName evidence="1">DUF1508 domain-containing protein</fullName>
    </recommendedName>
</protein>
<sequence length="108" mass="11549">MFEVFQSESTGKFYFRLKAGNGEVILQSQAYKDKSGALNGVESVKKNGASEDNFETKEAANGKGYFLLKAGNGQTIGQSQQYKTASGLKNGIQSIIKNSGGEVKDLTA</sequence>
<comment type="caution">
    <text evidence="2">The sequence shown here is derived from an EMBL/GenBank/DDBJ whole genome shotgun (WGS) entry which is preliminary data.</text>
</comment>
<dbReference type="SUPFAM" id="SSF160113">
    <property type="entry name" value="YegP-like"/>
    <property type="match status" value="2"/>
</dbReference>
<reference evidence="2" key="2">
    <citation type="submission" date="2020-09" db="EMBL/GenBank/DDBJ databases">
        <authorList>
            <person name="Sun Q."/>
            <person name="Kim S."/>
        </authorList>
    </citation>
    <scope>NUCLEOTIDE SEQUENCE</scope>
    <source>
        <strain evidence="2">KCTC 12988</strain>
    </source>
</reference>
<reference evidence="2" key="1">
    <citation type="journal article" date="2014" name="Int. J. Syst. Evol. Microbiol.">
        <title>Complete genome sequence of Corynebacterium casei LMG S-19264T (=DSM 44701T), isolated from a smear-ripened cheese.</title>
        <authorList>
            <consortium name="US DOE Joint Genome Institute (JGI-PGF)"/>
            <person name="Walter F."/>
            <person name="Albersmeier A."/>
            <person name="Kalinowski J."/>
            <person name="Ruckert C."/>
        </authorList>
    </citation>
    <scope>NUCLEOTIDE SEQUENCE</scope>
    <source>
        <strain evidence="2">KCTC 12988</strain>
    </source>
</reference>
<name>A0A918TAS0_9BACT</name>
<gene>
    <name evidence="2" type="ORF">GCM10007100_00530</name>
</gene>
<evidence type="ECO:0000313" key="3">
    <source>
        <dbReference type="Proteomes" id="UP000644507"/>
    </source>
</evidence>
<feature type="domain" description="DUF1508" evidence="1">
    <location>
        <begin position="60"/>
        <end position="104"/>
    </location>
</feature>
<dbReference type="PANTHER" id="PTHR40606">
    <property type="match status" value="1"/>
</dbReference>
<dbReference type="Gene3D" id="2.30.29.80">
    <property type="match status" value="1"/>
</dbReference>
<dbReference type="Proteomes" id="UP000644507">
    <property type="component" value="Unassembled WGS sequence"/>
</dbReference>
<evidence type="ECO:0000313" key="2">
    <source>
        <dbReference type="EMBL" id="GHC40106.1"/>
    </source>
</evidence>
<organism evidence="2 3">
    <name type="scientific">Roseibacillus persicicus</name>
    <dbReference type="NCBI Taxonomy" id="454148"/>
    <lineage>
        <taxon>Bacteria</taxon>
        <taxon>Pseudomonadati</taxon>
        <taxon>Verrucomicrobiota</taxon>
        <taxon>Verrucomicrobiia</taxon>
        <taxon>Verrucomicrobiales</taxon>
        <taxon>Verrucomicrobiaceae</taxon>
        <taxon>Roseibacillus</taxon>
    </lineage>
</organism>
<proteinExistence type="predicted"/>
<keyword evidence="3" id="KW-1185">Reference proteome</keyword>
<dbReference type="RefSeq" id="WP_189566202.1">
    <property type="nucleotide sequence ID" value="NZ_BMXI01000001.1"/>
</dbReference>
<dbReference type="AlphaFoldDB" id="A0A918TAS0"/>
<dbReference type="Pfam" id="PF07411">
    <property type="entry name" value="DUF1508"/>
    <property type="match status" value="2"/>
</dbReference>
<dbReference type="EMBL" id="BMXI01000001">
    <property type="protein sequence ID" value="GHC40106.1"/>
    <property type="molecule type" value="Genomic_DNA"/>
</dbReference>
<dbReference type="InterPro" id="IPR051141">
    <property type="entry name" value="UPF0339_domain"/>
</dbReference>